<dbReference type="GO" id="GO:0005737">
    <property type="term" value="C:cytoplasm"/>
    <property type="evidence" value="ECO:0007669"/>
    <property type="project" value="TreeGrafter"/>
</dbReference>
<organism evidence="7 8">
    <name type="scientific">Paramecium octaurelia</name>
    <dbReference type="NCBI Taxonomy" id="43137"/>
    <lineage>
        <taxon>Eukaryota</taxon>
        <taxon>Sar</taxon>
        <taxon>Alveolata</taxon>
        <taxon>Ciliophora</taxon>
        <taxon>Intramacronucleata</taxon>
        <taxon>Oligohymenophorea</taxon>
        <taxon>Peniculida</taxon>
        <taxon>Parameciidae</taxon>
        <taxon>Paramecium</taxon>
    </lineage>
</organism>
<keyword evidence="3" id="KW-0460">Magnesium</keyword>
<dbReference type="EMBL" id="CAJJDP010000139">
    <property type="protein sequence ID" value="CAD8206634.1"/>
    <property type="molecule type" value="Genomic_DNA"/>
</dbReference>
<dbReference type="InterPro" id="IPR025121">
    <property type="entry name" value="GTPase_HflX_N"/>
</dbReference>
<comment type="caution">
    <text evidence="7">The sequence shown here is derived from an EMBL/GenBank/DDBJ whole genome shotgun (WGS) entry which is preliminary data.</text>
</comment>
<dbReference type="Pfam" id="PF01926">
    <property type="entry name" value="MMR_HSR1"/>
    <property type="match status" value="1"/>
</dbReference>
<dbReference type="InterPro" id="IPR006073">
    <property type="entry name" value="GTP-bd"/>
</dbReference>
<reference evidence="7" key="1">
    <citation type="submission" date="2021-01" db="EMBL/GenBank/DDBJ databases">
        <authorList>
            <consortium name="Genoscope - CEA"/>
            <person name="William W."/>
        </authorList>
    </citation>
    <scope>NUCLEOTIDE SEQUENCE</scope>
</reference>
<dbReference type="NCBIfam" id="TIGR00231">
    <property type="entry name" value="small_GTP"/>
    <property type="match status" value="1"/>
</dbReference>
<evidence type="ECO:0000256" key="1">
    <source>
        <dbReference type="ARBA" id="ARBA00022723"/>
    </source>
</evidence>
<dbReference type="GO" id="GO:0046872">
    <property type="term" value="F:metal ion binding"/>
    <property type="evidence" value="ECO:0007669"/>
    <property type="project" value="UniProtKB-KW"/>
</dbReference>
<dbReference type="OrthoDB" id="10268034at2759"/>
<keyword evidence="8" id="KW-1185">Reference proteome</keyword>
<dbReference type="InterPro" id="IPR005225">
    <property type="entry name" value="Small_GTP-bd"/>
</dbReference>
<feature type="domain" description="Hflx-type G" evidence="6">
    <location>
        <begin position="354"/>
        <end position="525"/>
    </location>
</feature>
<dbReference type="Proteomes" id="UP000683925">
    <property type="component" value="Unassembled WGS sequence"/>
</dbReference>
<dbReference type="InterPro" id="IPR016496">
    <property type="entry name" value="GTPase_HflX"/>
</dbReference>
<evidence type="ECO:0000313" key="7">
    <source>
        <dbReference type="EMBL" id="CAD8206634.1"/>
    </source>
</evidence>
<dbReference type="InterPro" id="IPR030394">
    <property type="entry name" value="G_HFLX_dom"/>
</dbReference>
<evidence type="ECO:0000256" key="5">
    <source>
        <dbReference type="SAM" id="MobiDB-lite"/>
    </source>
</evidence>
<evidence type="ECO:0000259" key="6">
    <source>
        <dbReference type="PROSITE" id="PS51705"/>
    </source>
</evidence>
<dbReference type="PANTHER" id="PTHR10229">
    <property type="entry name" value="GTP-BINDING PROTEIN HFLX"/>
    <property type="match status" value="1"/>
</dbReference>
<dbReference type="Pfam" id="PF13167">
    <property type="entry name" value="GTP-bdg_N"/>
    <property type="match status" value="1"/>
</dbReference>
<dbReference type="PANTHER" id="PTHR10229:SF8">
    <property type="entry name" value="GTPASE HFLX"/>
    <property type="match status" value="1"/>
</dbReference>
<name>A0A8S1Y447_PAROT</name>
<evidence type="ECO:0000256" key="3">
    <source>
        <dbReference type="ARBA" id="ARBA00022842"/>
    </source>
</evidence>
<accession>A0A8S1Y447</accession>
<feature type="region of interest" description="Disordered" evidence="5">
    <location>
        <begin position="92"/>
        <end position="117"/>
    </location>
</feature>
<dbReference type="CDD" id="cd01878">
    <property type="entry name" value="HflX"/>
    <property type="match status" value="1"/>
</dbReference>
<dbReference type="AlphaFoldDB" id="A0A8S1Y447"/>
<dbReference type="GO" id="GO:0043022">
    <property type="term" value="F:ribosome binding"/>
    <property type="evidence" value="ECO:0007669"/>
    <property type="project" value="TreeGrafter"/>
</dbReference>
<keyword evidence="4" id="KW-0342">GTP-binding</keyword>
<sequence>MLIKRLSNIIAKYRFSKETLDLAKPTPSKQQLTSQPVNCMVLHPVFYPNKGPELELYLAEEAIGLSKSLNWTLEQGPFWKQEYTQDIRRSQGKIDEDQEDQGDQSQQQNKPQDFHINEDDLGHEWRNKIIRNSIAKSSLVKVPRIHSITFFTKGKLAMLGQHIQSKRINAVFINHELTSLQTRNLEKLWTQYSKGEITSAIKDDINDNNESTENIPDEIDSDSEFEGLSVKVFDRFTMILQIFAKRSTQGVSRLQIELSFLKFAKTKLVRSGSAFVSLSSIFKGDLMMAKEVYVEVVSAKQRRALGKMSGSGESELQLQRRLIDDRIAKVKKLIEEECLQRSKIKRKKLIHTVPRIALIGYTNAGKSQLLNCILQKDVVQSKDLLFQTLDTTSKSIRLASGQKAIMLDTIGFITDLPHDLVESFKSTLEEVEDADIVLHIRDISHPCTEQQKQVVLDVLKELGFNQDFYNKKMIEVWNKIDLMNYPIDHEFIESQDYPIVPISALMNMNIKKLLQVMEEKSNQILNKKLYRIRYNIDQHFERLKWLYENGNISGVKNEMQIPPIKKGDPTIIEYDVILDEVTYNRYIATFQPEMRVKKNKGMPPSNWK</sequence>
<proteinExistence type="predicted"/>
<dbReference type="OMA" id="VCHPYRE"/>
<keyword evidence="2" id="KW-0547">Nucleotide-binding</keyword>
<gene>
    <name evidence="7" type="ORF">POCTA_138.1.T1380132</name>
</gene>
<evidence type="ECO:0000256" key="2">
    <source>
        <dbReference type="ARBA" id="ARBA00022741"/>
    </source>
</evidence>
<dbReference type="GO" id="GO:0005525">
    <property type="term" value="F:GTP binding"/>
    <property type="evidence" value="ECO:0007669"/>
    <property type="project" value="UniProtKB-KW"/>
</dbReference>
<dbReference type="PROSITE" id="PS51705">
    <property type="entry name" value="G_HFLX"/>
    <property type="match status" value="1"/>
</dbReference>
<keyword evidence="1" id="KW-0479">Metal-binding</keyword>
<protein>
    <recommendedName>
        <fullName evidence="6">Hflx-type G domain-containing protein</fullName>
    </recommendedName>
</protein>
<evidence type="ECO:0000313" key="8">
    <source>
        <dbReference type="Proteomes" id="UP000683925"/>
    </source>
</evidence>
<dbReference type="FunFam" id="3.40.50.300:FF:001888">
    <property type="entry name" value="GTP-binding protein chloroplastic"/>
    <property type="match status" value="1"/>
</dbReference>
<evidence type="ECO:0000256" key="4">
    <source>
        <dbReference type="ARBA" id="ARBA00023134"/>
    </source>
</evidence>